<gene>
    <name evidence="1" type="ORF">BDV25DRAFT_154277</name>
</gene>
<dbReference type="OrthoDB" id="674604at2759"/>
<evidence type="ECO:0008006" key="3">
    <source>
        <dbReference type="Google" id="ProtNLM"/>
    </source>
</evidence>
<keyword evidence="2" id="KW-1185">Reference proteome</keyword>
<name>A0A5N6TVY5_ASPAV</name>
<proteinExistence type="predicted"/>
<organism evidence="1 2">
    <name type="scientific">Aspergillus avenaceus</name>
    <dbReference type="NCBI Taxonomy" id="36643"/>
    <lineage>
        <taxon>Eukaryota</taxon>
        <taxon>Fungi</taxon>
        <taxon>Dikarya</taxon>
        <taxon>Ascomycota</taxon>
        <taxon>Pezizomycotina</taxon>
        <taxon>Eurotiomycetes</taxon>
        <taxon>Eurotiomycetidae</taxon>
        <taxon>Eurotiales</taxon>
        <taxon>Aspergillaceae</taxon>
        <taxon>Aspergillus</taxon>
        <taxon>Aspergillus subgen. Circumdati</taxon>
    </lineage>
</organism>
<dbReference type="PANTHER" id="PTHR10622">
    <property type="entry name" value="HET DOMAIN-CONTAINING PROTEIN"/>
    <property type="match status" value="1"/>
</dbReference>
<dbReference type="Proteomes" id="UP000325780">
    <property type="component" value="Unassembled WGS sequence"/>
</dbReference>
<dbReference type="PANTHER" id="PTHR10622:SF12">
    <property type="entry name" value="HET DOMAIN-CONTAINING PROTEIN"/>
    <property type="match status" value="1"/>
</dbReference>
<evidence type="ECO:0000313" key="1">
    <source>
        <dbReference type="EMBL" id="KAE8150457.1"/>
    </source>
</evidence>
<evidence type="ECO:0000313" key="2">
    <source>
        <dbReference type="Proteomes" id="UP000325780"/>
    </source>
</evidence>
<reference evidence="1 2" key="1">
    <citation type="submission" date="2019-04" db="EMBL/GenBank/DDBJ databases">
        <title>Friends and foes A comparative genomics study of 23 Aspergillus species from section Flavi.</title>
        <authorList>
            <consortium name="DOE Joint Genome Institute"/>
            <person name="Kjaerbolling I."/>
            <person name="Vesth T."/>
            <person name="Frisvad J.C."/>
            <person name="Nybo J.L."/>
            <person name="Theobald S."/>
            <person name="Kildgaard S."/>
            <person name="Isbrandt T."/>
            <person name="Kuo A."/>
            <person name="Sato A."/>
            <person name="Lyhne E.K."/>
            <person name="Kogle M.E."/>
            <person name="Wiebenga A."/>
            <person name="Kun R.S."/>
            <person name="Lubbers R.J."/>
            <person name="Makela M.R."/>
            <person name="Barry K."/>
            <person name="Chovatia M."/>
            <person name="Clum A."/>
            <person name="Daum C."/>
            <person name="Haridas S."/>
            <person name="He G."/>
            <person name="LaButti K."/>
            <person name="Lipzen A."/>
            <person name="Mondo S."/>
            <person name="Riley R."/>
            <person name="Salamov A."/>
            <person name="Simmons B.A."/>
            <person name="Magnuson J.K."/>
            <person name="Henrissat B."/>
            <person name="Mortensen U.H."/>
            <person name="Larsen T.O."/>
            <person name="Devries R.P."/>
            <person name="Grigoriev I.V."/>
            <person name="Machida M."/>
            <person name="Baker S.E."/>
            <person name="Andersen M.R."/>
        </authorList>
    </citation>
    <scope>NUCLEOTIDE SEQUENCE [LARGE SCALE GENOMIC DNA]</scope>
    <source>
        <strain evidence="1 2">IBT 18842</strain>
    </source>
</reference>
<dbReference type="EMBL" id="ML742093">
    <property type="protein sequence ID" value="KAE8150457.1"/>
    <property type="molecule type" value="Genomic_DNA"/>
</dbReference>
<protein>
    <recommendedName>
        <fullName evidence="3">Heterokaryon incompatibility domain-containing protein</fullName>
    </recommendedName>
</protein>
<accession>A0A5N6TVY5</accession>
<dbReference type="AlphaFoldDB" id="A0A5N6TVY5"/>
<sequence length="236" mass="26557">MEHAILPSFISLLNSLLRNSISKPPDPGPHDHIRLLNVDTLKTERFPPHSVPEYAACMIEKWRRNDVLYSDLERGDAVPHKSWGKVTALAQVARESGLQYIWINTCCVDNRNAEEMATAQALRYSWYLRADICISLVGEMTTIAHLCVPRDLWLYDLSTKTVIGTRNAESKAMASFFGVELSLIEGDRQRKLQYLLRKGLVSCKCGENGPGGQSCQSWAHRSQVRLSKALSQLSMP</sequence>